<evidence type="ECO:0000259" key="1">
    <source>
        <dbReference type="Pfam" id="PF08378"/>
    </source>
</evidence>
<organism evidence="2 3">
    <name type="scientific">Streptomyces ambofaciens (strain ATCC 23877 / 3486 / DSM 40053 / JCM 4204 / NBRC 12836 / NRRL B-2516)</name>
    <dbReference type="NCBI Taxonomy" id="278992"/>
    <lineage>
        <taxon>Bacteria</taxon>
        <taxon>Bacillati</taxon>
        <taxon>Actinomycetota</taxon>
        <taxon>Actinomycetes</taxon>
        <taxon>Kitasatosporales</taxon>
        <taxon>Streptomycetaceae</taxon>
        <taxon>Streptomyces</taxon>
    </lineage>
</organism>
<accession>A0A0K2B6E7</accession>
<gene>
    <name evidence="2" type="ORF">SAM23877_p042</name>
</gene>
<sequence length="181" mass="19165">MRQEQGSIGEQETAELLTGLPAGWTVLHDLAVPGRRFNLDHVLIPPSGLGVIVLDSKKWRRSWEGRPCPTTLVRGRVHCGSQDRHEQIVRFAGYVSGTAAVLGVPASMVMPVIVVHGSPVAGTGRLDVPVPAWERVVHVLGADQLVDVLAGMPGGRGPVQPAAVALAARVRETLPQYGSAA</sequence>
<dbReference type="InterPro" id="IPR011528">
    <property type="entry name" value="NERD"/>
</dbReference>
<evidence type="ECO:0000313" key="3">
    <source>
        <dbReference type="Proteomes" id="UP000061018"/>
    </source>
</evidence>
<geneLocation type="plasmid" evidence="2 3">
    <name>pSAM1</name>
</geneLocation>
<protein>
    <recommendedName>
        <fullName evidence="1">NERD domain-containing protein</fullName>
    </recommendedName>
</protein>
<dbReference type="AlphaFoldDB" id="A0A0K2B6E7"/>
<dbReference type="EMBL" id="CP012383">
    <property type="protein sequence ID" value="AKZ60751.1"/>
    <property type="molecule type" value="Genomic_DNA"/>
</dbReference>
<name>A0A0K2B6E7_STRA7</name>
<reference evidence="3" key="1">
    <citation type="journal article" date="2015" name="J. Biotechnol.">
        <title>Complete genome sequence of Streptomyces ambofaciens ATCC 23877, the spiramycin producer.</title>
        <authorList>
            <person name="Thibessard A."/>
            <person name="Haas D."/>
            <person name="Gerbaud C."/>
            <person name="Aigle B."/>
            <person name="Lautru S."/>
            <person name="Pernodet J.L."/>
            <person name="Leblond P."/>
        </authorList>
    </citation>
    <scope>NUCLEOTIDE SEQUENCE [LARGE SCALE GENOMIC DNA]</scope>
    <source>
        <strain evidence="3">ATCC 23877 / 3486 / DSM 40053 / JCM 4204 / NBRC 12836 / NRRL B-2516</strain>
        <plasmid evidence="3">pSAM1</plasmid>
    </source>
</reference>
<dbReference type="Proteomes" id="UP000061018">
    <property type="component" value="Plasmid pSAM1"/>
</dbReference>
<dbReference type="KEGG" id="samb:SAM23877_p042"/>
<evidence type="ECO:0000313" key="2">
    <source>
        <dbReference type="EMBL" id="AKZ60751.1"/>
    </source>
</evidence>
<feature type="domain" description="NERD" evidence="1">
    <location>
        <begin position="6"/>
        <end position="62"/>
    </location>
</feature>
<dbReference type="Pfam" id="PF08378">
    <property type="entry name" value="NERD"/>
    <property type="match status" value="1"/>
</dbReference>
<proteinExistence type="predicted"/>
<keyword evidence="2" id="KW-0614">Plasmid</keyword>